<name>W9QZS7_9ROSA</name>
<evidence type="ECO:0000313" key="1">
    <source>
        <dbReference type="EMBL" id="EXB61742.1"/>
    </source>
</evidence>
<sequence length="68" mass="7399">MSPNVMIVSPLASLAPHDMEEIMAVHCEAGWSAGRSRRDHPCQEDENKLLAKLNQGCTMMIGGKSGME</sequence>
<organism evidence="1 2">
    <name type="scientific">Morus notabilis</name>
    <dbReference type="NCBI Taxonomy" id="981085"/>
    <lineage>
        <taxon>Eukaryota</taxon>
        <taxon>Viridiplantae</taxon>
        <taxon>Streptophyta</taxon>
        <taxon>Embryophyta</taxon>
        <taxon>Tracheophyta</taxon>
        <taxon>Spermatophyta</taxon>
        <taxon>Magnoliopsida</taxon>
        <taxon>eudicotyledons</taxon>
        <taxon>Gunneridae</taxon>
        <taxon>Pentapetalae</taxon>
        <taxon>rosids</taxon>
        <taxon>fabids</taxon>
        <taxon>Rosales</taxon>
        <taxon>Moraceae</taxon>
        <taxon>Moreae</taxon>
        <taxon>Morus</taxon>
    </lineage>
</organism>
<reference evidence="2" key="1">
    <citation type="submission" date="2013-01" db="EMBL/GenBank/DDBJ databases">
        <title>Draft Genome Sequence of a Mulberry Tree, Morus notabilis C.K. Schneid.</title>
        <authorList>
            <person name="He N."/>
            <person name="Zhao S."/>
        </authorList>
    </citation>
    <scope>NUCLEOTIDE SEQUENCE</scope>
</reference>
<dbReference type="Proteomes" id="UP000030645">
    <property type="component" value="Unassembled WGS sequence"/>
</dbReference>
<protein>
    <submittedName>
        <fullName evidence="1">Uncharacterized protein</fullName>
    </submittedName>
</protein>
<keyword evidence="2" id="KW-1185">Reference proteome</keyword>
<evidence type="ECO:0000313" key="2">
    <source>
        <dbReference type="Proteomes" id="UP000030645"/>
    </source>
</evidence>
<dbReference type="EMBL" id="KE344417">
    <property type="protein sequence ID" value="EXB61742.1"/>
    <property type="molecule type" value="Genomic_DNA"/>
</dbReference>
<accession>W9QZS7</accession>
<dbReference type="AlphaFoldDB" id="W9QZS7"/>
<proteinExistence type="predicted"/>
<gene>
    <name evidence="1" type="ORF">L484_008811</name>
</gene>